<dbReference type="RefSeq" id="WP_345265784.1">
    <property type="nucleotide sequence ID" value="NZ_BAABIM010000002.1"/>
</dbReference>
<organism evidence="4 5">
    <name type="scientific">Nocardioides nanhaiensis</name>
    <dbReference type="NCBI Taxonomy" id="1476871"/>
    <lineage>
        <taxon>Bacteria</taxon>
        <taxon>Bacillati</taxon>
        <taxon>Actinomycetota</taxon>
        <taxon>Actinomycetes</taxon>
        <taxon>Propionibacteriales</taxon>
        <taxon>Nocardioidaceae</taxon>
        <taxon>Nocardioides</taxon>
    </lineage>
</organism>
<evidence type="ECO:0000256" key="1">
    <source>
        <dbReference type="ARBA" id="ARBA00006096"/>
    </source>
</evidence>
<dbReference type="Proteomes" id="UP001500621">
    <property type="component" value="Unassembled WGS sequence"/>
</dbReference>
<evidence type="ECO:0008006" key="6">
    <source>
        <dbReference type="Google" id="ProtNLM"/>
    </source>
</evidence>
<proteinExistence type="inferred from homology"/>
<dbReference type="SUPFAM" id="SSF56601">
    <property type="entry name" value="beta-lactamase/transpeptidase-like"/>
    <property type="match status" value="1"/>
</dbReference>
<dbReference type="Pfam" id="PF02113">
    <property type="entry name" value="Peptidase_S13"/>
    <property type="match status" value="2"/>
</dbReference>
<accession>A0ABP8W8X9</accession>
<feature type="compositionally biased region" description="Low complexity" evidence="3">
    <location>
        <begin position="53"/>
        <end position="63"/>
    </location>
</feature>
<keyword evidence="5" id="KW-1185">Reference proteome</keyword>
<dbReference type="InterPro" id="IPR000667">
    <property type="entry name" value="Peptidase_S13"/>
</dbReference>
<sequence length="482" mass="49452">MLVLALVLVAAGLVSWRLGWLEEHAAPALEAAVDQVGEWVGLGDDDAPPPSDDPGSVAAPPELALPPLTRPAVAAPAVEPAALASSRVRAAVQPWLAERSLGRHVIGAVGSLEEGPAVFEQREGAPTAVPASTTKVVTTTAALLALGPDHTFTTRVVAGGGDRVVLVGGGDPLLARQRSDETTPYPARADLETLAQRTARALRRDGVRRVSLGYDDSLFTGPAVNPTWEADYVPDGVVSPITALWADQGRDPDGFGRVADPALDAAQTFARALQAVGVRVVGAPERGVAGTGGATLASVSSAPLGEIVERVMDVSDNEAAEVLLRHVGLAEAGEGSSAAGQRAVRALLQREGVQLQGVLHDGSGLSRANRLAPFSLVQVLRLAAAPEHPELRHVATGMPVAGFTGSLDDRFDGPLPDARGRVRAKTGTLTNVFALAGYAVGPDGVPMAFALMADRIDPQVEGLAQPALDNAAAALGACRCGA</sequence>
<evidence type="ECO:0000256" key="3">
    <source>
        <dbReference type="SAM" id="MobiDB-lite"/>
    </source>
</evidence>
<comment type="similarity">
    <text evidence="1">Belongs to the peptidase S13 family.</text>
</comment>
<dbReference type="PANTHER" id="PTHR30023">
    <property type="entry name" value="D-ALANYL-D-ALANINE CARBOXYPEPTIDASE"/>
    <property type="match status" value="1"/>
</dbReference>
<gene>
    <name evidence="4" type="ORF">GCM10023226_22530</name>
</gene>
<dbReference type="Gene3D" id="3.40.710.10">
    <property type="entry name" value="DD-peptidase/beta-lactamase superfamily"/>
    <property type="match status" value="2"/>
</dbReference>
<dbReference type="InterPro" id="IPR012338">
    <property type="entry name" value="Beta-lactam/transpept-like"/>
</dbReference>
<feature type="region of interest" description="Disordered" evidence="3">
    <location>
        <begin position="40"/>
        <end position="63"/>
    </location>
</feature>
<dbReference type="EMBL" id="BAABIM010000002">
    <property type="protein sequence ID" value="GAA4684598.1"/>
    <property type="molecule type" value="Genomic_DNA"/>
</dbReference>
<dbReference type="PRINTS" id="PR00922">
    <property type="entry name" value="DADACBPTASE3"/>
</dbReference>
<comment type="caution">
    <text evidence="4">The sequence shown here is derived from an EMBL/GenBank/DDBJ whole genome shotgun (WGS) entry which is preliminary data.</text>
</comment>
<name>A0ABP8W8X9_9ACTN</name>
<evidence type="ECO:0000313" key="5">
    <source>
        <dbReference type="Proteomes" id="UP001500621"/>
    </source>
</evidence>
<dbReference type="NCBIfam" id="TIGR00666">
    <property type="entry name" value="PBP4"/>
    <property type="match status" value="1"/>
</dbReference>
<keyword evidence="2" id="KW-0378">Hydrolase</keyword>
<reference evidence="5" key="1">
    <citation type="journal article" date="2019" name="Int. J. Syst. Evol. Microbiol.">
        <title>The Global Catalogue of Microorganisms (GCM) 10K type strain sequencing project: providing services to taxonomists for standard genome sequencing and annotation.</title>
        <authorList>
            <consortium name="The Broad Institute Genomics Platform"/>
            <consortium name="The Broad Institute Genome Sequencing Center for Infectious Disease"/>
            <person name="Wu L."/>
            <person name="Ma J."/>
        </authorList>
    </citation>
    <scope>NUCLEOTIDE SEQUENCE [LARGE SCALE GENOMIC DNA]</scope>
    <source>
        <strain evidence="5">JCM 18127</strain>
    </source>
</reference>
<evidence type="ECO:0000256" key="2">
    <source>
        <dbReference type="ARBA" id="ARBA00022801"/>
    </source>
</evidence>
<protein>
    <recommendedName>
        <fullName evidence="6">Serine-type D-Ala-D-Ala carboxypeptidase</fullName>
    </recommendedName>
</protein>
<dbReference type="PANTHER" id="PTHR30023:SF0">
    <property type="entry name" value="PENICILLIN-SENSITIVE CARBOXYPEPTIDASE A"/>
    <property type="match status" value="1"/>
</dbReference>
<evidence type="ECO:0000313" key="4">
    <source>
        <dbReference type="EMBL" id="GAA4684598.1"/>
    </source>
</evidence>